<accession>A0A6M3JF15</accession>
<evidence type="ECO:0000313" key="1">
    <source>
        <dbReference type="EMBL" id="QJA68654.1"/>
    </source>
</evidence>
<name>A0A6M3JF15_9ZZZZ</name>
<protein>
    <submittedName>
        <fullName evidence="1">Uncharacterized protein</fullName>
    </submittedName>
</protein>
<reference evidence="1" key="1">
    <citation type="submission" date="2020-03" db="EMBL/GenBank/DDBJ databases">
        <title>The deep terrestrial virosphere.</title>
        <authorList>
            <person name="Holmfeldt K."/>
            <person name="Nilsson E."/>
            <person name="Simone D."/>
            <person name="Lopez-Fernandez M."/>
            <person name="Wu X."/>
            <person name="de Brujin I."/>
            <person name="Lundin D."/>
            <person name="Andersson A."/>
            <person name="Bertilsson S."/>
            <person name="Dopson M."/>
        </authorList>
    </citation>
    <scope>NUCLEOTIDE SEQUENCE</scope>
    <source>
        <strain evidence="1">MM415A06008</strain>
        <strain evidence="2">MM415B02597</strain>
    </source>
</reference>
<gene>
    <name evidence="1" type="ORF">MM415A06008_0010</name>
    <name evidence="2" type="ORF">MM415B02597_0010</name>
</gene>
<dbReference type="AlphaFoldDB" id="A0A6M3JF15"/>
<dbReference type="EMBL" id="MT142827">
    <property type="protein sequence ID" value="QJA89169.1"/>
    <property type="molecule type" value="Genomic_DNA"/>
</dbReference>
<proteinExistence type="predicted"/>
<sequence>MAVRIMAVSAVSKEFRKAYTAAEIPLTRRQWKKWRRKIGKAYRLRQQATTE</sequence>
<dbReference type="EMBL" id="MT141636">
    <property type="protein sequence ID" value="QJA68654.1"/>
    <property type="molecule type" value="Genomic_DNA"/>
</dbReference>
<evidence type="ECO:0000313" key="2">
    <source>
        <dbReference type="EMBL" id="QJA89169.1"/>
    </source>
</evidence>
<organism evidence="1">
    <name type="scientific">viral metagenome</name>
    <dbReference type="NCBI Taxonomy" id="1070528"/>
    <lineage>
        <taxon>unclassified sequences</taxon>
        <taxon>metagenomes</taxon>
        <taxon>organismal metagenomes</taxon>
    </lineage>
</organism>